<gene>
    <name evidence="4" type="ORF">SDC9_51278</name>
</gene>
<dbReference type="Pfam" id="PF13855">
    <property type="entry name" value="LRR_8"/>
    <property type="match status" value="1"/>
</dbReference>
<dbReference type="Gene3D" id="3.80.10.10">
    <property type="entry name" value="Ribonuclease Inhibitor"/>
    <property type="match status" value="2"/>
</dbReference>
<dbReference type="FunFam" id="3.80.10.10:FF:000041">
    <property type="entry name" value="LRR receptor-like serine/threonine-protein kinase ERECTA"/>
    <property type="match status" value="2"/>
</dbReference>
<feature type="domain" description="BACON" evidence="3">
    <location>
        <begin position="56"/>
        <end position="113"/>
    </location>
</feature>
<protein>
    <recommendedName>
        <fullName evidence="3">BACON domain-containing protein</fullName>
    </recommendedName>
</protein>
<dbReference type="InterPro" id="IPR053038">
    <property type="entry name" value="RLP_Defense"/>
</dbReference>
<proteinExistence type="predicted"/>
<dbReference type="PANTHER" id="PTHR48064:SF6">
    <property type="entry name" value="RECEPTOR-LIKE PROTEIN KINASE 2"/>
    <property type="match status" value="1"/>
</dbReference>
<dbReference type="SUPFAM" id="SSF52058">
    <property type="entry name" value="L domain-like"/>
    <property type="match status" value="1"/>
</dbReference>
<dbReference type="InterPro" id="IPR001611">
    <property type="entry name" value="Leu-rich_rpt"/>
</dbReference>
<evidence type="ECO:0000313" key="4">
    <source>
        <dbReference type="EMBL" id="MPM04997.1"/>
    </source>
</evidence>
<dbReference type="Pfam" id="PF13004">
    <property type="entry name" value="BACON"/>
    <property type="match status" value="1"/>
</dbReference>
<dbReference type="InterPro" id="IPR013783">
    <property type="entry name" value="Ig-like_fold"/>
</dbReference>
<dbReference type="AlphaFoldDB" id="A0A644WN13"/>
<dbReference type="Pfam" id="PF00560">
    <property type="entry name" value="LRR_1"/>
    <property type="match status" value="1"/>
</dbReference>
<evidence type="ECO:0000256" key="1">
    <source>
        <dbReference type="ARBA" id="ARBA00022614"/>
    </source>
</evidence>
<keyword evidence="2" id="KW-0677">Repeat</keyword>
<dbReference type="Gene3D" id="2.60.40.10">
    <property type="entry name" value="Immunoglobulins"/>
    <property type="match status" value="1"/>
</dbReference>
<comment type="caution">
    <text evidence="4">The sequence shown here is derived from an EMBL/GenBank/DDBJ whole genome shotgun (WGS) entry which is preliminary data.</text>
</comment>
<accession>A0A644WN13</accession>
<evidence type="ECO:0000259" key="3">
    <source>
        <dbReference type="Pfam" id="PF13004"/>
    </source>
</evidence>
<reference evidence="4" key="1">
    <citation type="submission" date="2019-08" db="EMBL/GenBank/DDBJ databases">
        <authorList>
            <person name="Kucharzyk K."/>
            <person name="Murdoch R.W."/>
            <person name="Higgins S."/>
            <person name="Loffler F."/>
        </authorList>
    </citation>
    <scope>NUCLEOTIDE SEQUENCE</scope>
</reference>
<keyword evidence="1" id="KW-0433">Leucine-rich repeat</keyword>
<evidence type="ECO:0000256" key="2">
    <source>
        <dbReference type="ARBA" id="ARBA00022737"/>
    </source>
</evidence>
<name>A0A644WN13_9ZZZZ</name>
<dbReference type="InterPro" id="IPR032675">
    <property type="entry name" value="LRR_dom_sf"/>
</dbReference>
<sequence length="685" mass="77157">MNKIIKNSFILYLVCVLLNSCTTKPISFILNISNELIETGPGNYTGEVILTSNYKWSIESDLPEWLSVYPSSGDGGSSVVKIDIKINELDKERSHIISIRAGDIEKKISVHQEAATIFLITDTIIECSEYGALVEIPVKTNKSCSMTIDGGGGWIELQPTKALSEIKYSLLIAPLSMDIEREAKVIFSDNYNIPIDTVILRQSTKRLKLKRILSAIYKSTNGDNWRNNTNWNSEKPFREWYGLETNGVDVVKIDLSNNNLKGTIPVEISGLTELTSLKLWSNELGGELPSSISKLYKLKELIISNNHFEEKFPDELYQLRELETLSLSNNKFVFDLKKACIGMTKLKELALDNIQINSTIPTEIALLSDLQLLSMRFCGLYGNIPSQLWSLYSIKHLALDNNELSGEISPMIADLKNLKILGLGANNLSGKIPVQIATLKKLEYLQLFFNYFHGPLPLSLKNLPNWKNISNENNIYQQKDGLFLSHEGFVIGDLYYNDNNTNPVGVVYRLDNKIGIPLTDQSGSSEYCSVVYGISNKTLWSLEYSDTPSDNLSDGLYNCAALENYVKTQNTLLANFPALKWCLSINKLSGLSDSFIEMKTVENSKMWYIPAPYETIEIFANIDIINSMLKLAEISQGFKTQQYISSYDGDFLNKYAVSIVDKLSTDITYKDKKEICDILLIKKIR</sequence>
<dbReference type="InterPro" id="IPR024361">
    <property type="entry name" value="BACON"/>
</dbReference>
<dbReference type="CDD" id="cd14948">
    <property type="entry name" value="BACON"/>
    <property type="match status" value="1"/>
</dbReference>
<dbReference type="EMBL" id="VSSQ01001091">
    <property type="protein sequence ID" value="MPM04997.1"/>
    <property type="molecule type" value="Genomic_DNA"/>
</dbReference>
<dbReference type="PANTHER" id="PTHR48064">
    <property type="entry name" value="OS01G0750400 PROTEIN"/>
    <property type="match status" value="1"/>
</dbReference>
<organism evidence="4">
    <name type="scientific">bioreactor metagenome</name>
    <dbReference type="NCBI Taxonomy" id="1076179"/>
    <lineage>
        <taxon>unclassified sequences</taxon>
        <taxon>metagenomes</taxon>
        <taxon>ecological metagenomes</taxon>
    </lineage>
</organism>